<evidence type="ECO:0000313" key="6">
    <source>
        <dbReference type="EMBL" id="RFS83962.1"/>
    </source>
</evidence>
<dbReference type="OrthoDB" id="9791397at2"/>
<name>A0A372GFK0_9ACTN</name>
<keyword evidence="2" id="KW-0378">Hydrolase</keyword>
<dbReference type="GO" id="GO:0004386">
    <property type="term" value="F:helicase activity"/>
    <property type="evidence" value="ECO:0007669"/>
    <property type="project" value="UniProtKB-KW"/>
</dbReference>
<comment type="caution">
    <text evidence="6">The sequence shown here is derived from an EMBL/GenBank/DDBJ whole genome shotgun (WGS) entry which is preliminary data.</text>
</comment>
<dbReference type="InterPro" id="IPR011335">
    <property type="entry name" value="Restrct_endonuc-II-like"/>
</dbReference>
<evidence type="ECO:0000256" key="3">
    <source>
        <dbReference type="ARBA" id="ARBA00023204"/>
    </source>
</evidence>
<evidence type="ECO:0000256" key="1">
    <source>
        <dbReference type="ARBA" id="ARBA00022763"/>
    </source>
</evidence>
<protein>
    <submittedName>
        <fullName evidence="6">PD-(D/E)XK nuclease family protein</fullName>
    </submittedName>
</protein>
<dbReference type="InterPro" id="IPR011604">
    <property type="entry name" value="PDDEXK-like_dom_sf"/>
</dbReference>
<dbReference type="EMBL" id="QVNQ01000005">
    <property type="protein sequence ID" value="RFS83962.1"/>
    <property type="molecule type" value="Genomic_DNA"/>
</dbReference>
<evidence type="ECO:0000313" key="7">
    <source>
        <dbReference type="Proteomes" id="UP000262882"/>
    </source>
</evidence>
<dbReference type="RefSeq" id="WP_117400648.1">
    <property type="nucleotide sequence ID" value="NZ_QVNQ01000005.1"/>
</dbReference>
<dbReference type="InterPro" id="IPR038726">
    <property type="entry name" value="PDDEXK_AddAB-type"/>
</dbReference>
<sequence>MTTTEAGSEACVPSAGGGGEATGSTGPVESVESVESVAAAGSAGSVGVEVVGSLSPSRASDFMTCPLLYRFRVIDRLPERPSAAAARGTLVHAVLERLFDLPRGGRTASAAVELVGPEWERLLAAEPELAALFGDGEAGDAERAEWLEQARRMVERYFELEDPRRLEPAERELFVETVLDSGLKLRGYIDRVDVAPSGDVRIVDYKTGTAPRADFEARALFQMKFYALVLWRLQGRVPRLLQLMYLGNGEVLRYAPDEGDLRATQRKVEALWEAIRRAMDGGEWRPRPGRLCDWCDHKERCPEFGGTPPPLPVGPVGRPSPADLEGGGGGEVPARERDDL</sequence>
<feature type="region of interest" description="Disordered" evidence="4">
    <location>
        <begin position="1"/>
        <end position="32"/>
    </location>
</feature>
<dbReference type="AlphaFoldDB" id="A0A372GFK0"/>
<keyword evidence="2" id="KW-0347">Helicase</keyword>
<feature type="compositionally biased region" description="Low complexity" evidence="4">
    <location>
        <begin position="22"/>
        <end position="32"/>
    </location>
</feature>
<keyword evidence="2" id="KW-0067">ATP-binding</keyword>
<dbReference type="SUPFAM" id="SSF52980">
    <property type="entry name" value="Restriction endonuclease-like"/>
    <property type="match status" value="1"/>
</dbReference>
<feature type="region of interest" description="Disordered" evidence="4">
    <location>
        <begin position="303"/>
        <end position="340"/>
    </location>
</feature>
<keyword evidence="1" id="KW-0227">DNA damage</keyword>
<proteinExistence type="predicted"/>
<accession>A0A372GFK0</accession>
<dbReference type="Proteomes" id="UP000262882">
    <property type="component" value="Unassembled WGS sequence"/>
</dbReference>
<keyword evidence="7" id="KW-1185">Reference proteome</keyword>
<organism evidence="6 7">
    <name type="scientific">Actinomadura spongiicola</name>
    <dbReference type="NCBI Taxonomy" id="2303421"/>
    <lineage>
        <taxon>Bacteria</taxon>
        <taxon>Bacillati</taxon>
        <taxon>Actinomycetota</taxon>
        <taxon>Actinomycetes</taxon>
        <taxon>Streptosporangiales</taxon>
        <taxon>Thermomonosporaceae</taxon>
        <taxon>Actinomadura</taxon>
    </lineage>
</organism>
<dbReference type="GO" id="GO:0006281">
    <property type="term" value="P:DNA repair"/>
    <property type="evidence" value="ECO:0007669"/>
    <property type="project" value="UniProtKB-KW"/>
</dbReference>
<evidence type="ECO:0000256" key="2">
    <source>
        <dbReference type="ARBA" id="ARBA00022806"/>
    </source>
</evidence>
<dbReference type="Gene3D" id="3.90.320.10">
    <property type="match status" value="1"/>
</dbReference>
<evidence type="ECO:0000256" key="4">
    <source>
        <dbReference type="SAM" id="MobiDB-lite"/>
    </source>
</evidence>
<keyword evidence="3" id="KW-0234">DNA repair</keyword>
<evidence type="ECO:0000259" key="5">
    <source>
        <dbReference type="Pfam" id="PF12705"/>
    </source>
</evidence>
<reference evidence="6 7" key="1">
    <citation type="submission" date="2018-08" db="EMBL/GenBank/DDBJ databases">
        <title>Actinomadura spongicola sp. nov., isolated from marine sponge Leucetta chagosensis.</title>
        <authorList>
            <person name="Li L."/>
            <person name="Lin H.W."/>
        </authorList>
    </citation>
    <scope>NUCLEOTIDE SEQUENCE [LARGE SCALE GENOMIC DNA]</scope>
    <source>
        <strain evidence="6 7">LHW52907</strain>
    </source>
</reference>
<feature type="domain" description="PD-(D/E)XK endonuclease-like" evidence="5">
    <location>
        <begin position="53"/>
        <end position="302"/>
    </location>
</feature>
<keyword evidence="2" id="KW-0547">Nucleotide-binding</keyword>
<dbReference type="Pfam" id="PF12705">
    <property type="entry name" value="PDDEXK_1"/>
    <property type="match status" value="1"/>
</dbReference>
<gene>
    <name evidence="6" type="ORF">D0T12_17350</name>
</gene>